<proteinExistence type="predicted"/>
<dbReference type="EMBL" id="KU862660">
    <property type="protein sequence ID" value="ANA49231.1"/>
    <property type="molecule type" value="Genomic_DNA"/>
</dbReference>
<keyword evidence="2" id="KW-1185">Reference proteome</keyword>
<protein>
    <submittedName>
        <fullName evidence="1">Uncharacterized protein</fullName>
    </submittedName>
</protein>
<reference evidence="1 2" key="1">
    <citation type="submission" date="2016-03" db="EMBL/GenBank/DDBJ databases">
        <title>Characterization of pf16 and phiPMW: Two novel phages infecting Pseudomonas putida PpG1.</title>
        <authorList>
            <person name="Magill D.J."/>
            <person name="Krylov V.N."/>
            <person name="Allen C.C.R."/>
            <person name="McGrath J.W."/>
            <person name="Quinn J.P."/>
            <person name="Kulakov L.A."/>
        </authorList>
    </citation>
    <scope>NUCLEOTIDE SEQUENCE [LARGE SCALE GENOMIC DNA]</scope>
</reference>
<dbReference type="Proteomes" id="UP000223738">
    <property type="component" value="Segment"/>
</dbReference>
<organism evidence="1 2">
    <name type="scientific">Pseudomonas phage phiPMW</name>
    <dbReference type="NCBI Taxonomy" id="1815582"/>
    <lineage>
        <taxon>Viruses</taxon>
        <taxon>Duplodnaviria</taxon>
        <taxon>Heunggongvirae</taxon>
        <taxon>Uroviricota</taxon>
        <taxon>Caudoviricetes</taxon>
        <taxon>Plaisancevirus</taxon>
        <taxon>Plaisancevirus PMW</taxon>
    </lineage>
</organism>
<name>A0A1S5R1E0_9CAUD</name>
<gene>
    <name evidence="1" type="ORF">PMW_106</name>
</gene>
<accession>A0A1S5R1E0</accession>
<evidence type="ECO:0000313" key="1">
    <source>
        <dbReference type="EMBL" id="ANA49231.1"/>
    </source>
</evidence>
<sequence>MDFSKTEGRVKLKEWKVEVSWDHDIEVLEFHEGKQKDTVAICYEDIDEVIEILQNIKANKSGNFTENKMETEE</sequence>
<evidence type="ECO:0000313" key="2">
    <source>
        <dbReference type="Proteomes" id="UP000223738"/>
    </source>
</evidence>